<comment type="caution">
    <text evidence="8">The sequence shown here is derived from an EMBL/GenBank/DDBJ whole genome shotgun (WGS) entry which is preliminary data.</text>
</comment>
<dbReference type="AlphaFoldDB" id="A0AAN9P2X2"/>
<dbReference type="InterPro" id="IPR032675">
    <property type="entry name" value="LRR_dom_sf"/>
</dbReference>
<dbReference type="PANTHER" id="PTHR48063">
    <property type="entry name" value="LRR RECEPTOR-LIKE KINASE"/>
    <property type="match status" value="1"/>
</dbReference>
<evidence type="ECO:0000256" key="5">
    <source>
        <dbReference type="ARBA" id="ARBA00023136"/>
    </source>
</evidence>
<protein>
    <submittedName>
        <fullName evidence="8">Uncharacterized protein</fullName>
    </submittedName>
</protein>
<evidence type="ECO:0000256" key="4">
    <source>
        <dbReference type="ARBA" id="ARBA00022989"/>
    </source>
</evidence>
<evidence type="ECO:0000256" key="7">
    <source>
        <dbReference type="ARBA" id="ARBA00023180"/>
    </source>
</evidence>
<gene>
    <name evidence="8" type="ORF">VNO78_33719</name>
</gene>
<proteinExistence type="predicted"/>
<dbReference type="Proteomes" id="UP001386955">
    <property type="component" value="Unassembled WGS sequence"/>
</dbReference>
<sequence>MDLERTETRKYRYLNFLHANNHVILPFSYELIKHILQLNNLKKDEPQDRKPDELAESLCDPFSSISTMIKSELRLDLRFSCNNLGFLSYLNLSLNNLSGKLPVGSSIETFDNSSFVGNIGLCGLPLTNKCKALFGTVMCYNVLVNMKAETLEPFDTISRAILFDVKDFDV</sequence>
<name>A0AAN9P2X2_PSOTE</name>
<keyword evidence="2" id="KW-0812">Transmembrane</keyword>
<reference evidence="8 9" key="1">
    <citation type="submission" date="2024-01" db="EMBL/GenBank/DDBJ databases">
        <title>The genomes of 5 underutilized Papilionoideae crops provide insights into root nodulation and disease resistanc.</title>
        <authorList>
            <person name="Jiang F."/>
        </authorList>
    </citation>
    <scope>NUCLEOTIDE SEQUENCE [LARGE SCALE GENOMIC DNA]</scope>
    <source>
        <strain evidence="8">DUOXIRENSHENG_FW03</strain>
        <tissue evidence="8">Leaves</tissue>
    </source>
</reference>
<accession>A0AAN9P2X2</accession>
<keyword evidence="7" id="KW-0325">Glycoprotein</keyword>
<keyword evidence="6" id="KW-0675">Receptor</keyword>
<dbReference type="PANTHER" id="PTHR48063:SF98">
    <property type="entry name" value="LRR RECEPTOR-LIKE SERINE_THREONINE-PROTEIN KINASE FLS2"/>
    <property type="match status" value="1"/>
</dbReference>
<evidence type="ECO:0000256" key="2">
    <source>
        <dbReference type="ARBA" id="ARBA00022692"/>
    </source>
</evidence>
<evidence type="ECO:0000256" key="3">
    <source>
        <dbReference type="ARBA" id="ARBA00022729"/>
    </source>
</evidence>
<evidence type="ECO:0000256" key="6">
    <source>
        <dbReference type="ARBA" id="ARBA00023170"/>
    </source>
</evidence>
<evidence type="ECO:0000313" key="9">
    <source>
        <dbReference type="Proteomes" id="UP001386955"/>
    </source>
</evidence>
<comment type="subcellular location">
    <subcellularLocation>
        <location evidence="1">Membrane</location>
        <topology evidence="1">Single-pass type I membrane protein</topology>
    </subcellularLocation>
</comment>
<dbReference type="Gene3D" id="3.80.10.10">
    <property type="entry name" value="Ribonuclease Inhibitor"/>
    <property type="match status" value="1"/>
</dbReference>
<dbReference type="EMBL" id="JAYMYS010000009">
    <property type="protein sequence ID" value="KAK7381189.1"/>
    <property type="molecule type" value="Genomic_DNA"/>
</dbReference>
<evidence type="ECO:0000256" key="1">
    <source>
        <dbReference type="ARBA" id="ARBA00004479"/>
    </source>
</evidence>
<keyword evidence="4" id="KW-1133">Transmembrane helix</keyword>
<organism evidence="8 9">
    <name type="scientific">Psophocarpus tetragonolobus</name>
    <name type="common">Winged bean</name>
    <name type="synonym">Dolichos tetragonolobus</name>
    <dbReference type="NCBI Taxonomy" id="3891"/>
    <lineage>
        <taxon>Eukaryota</taxon>
        <taxon>Viridiplantae</taxon>
        <taxon>Streptophyta</taxon>
        <taxon>Embryophyta</taxon>
        <taxon>Tracheophyta</taxon>
        <taxon>Spermatophyta</taxon>
        <taxon>Magnoliopsida</taxon>
        <taxon>eudicotyledons</taxon>
        <taxon>Gunneridae</taxon>
        <taxon>Pentapetalae</taxon>
        <taxon>rosids</taxon>
        <taxon>fabids</taxon>
        <taxon>Fabales</taxon>
        <taxon>Fabaceae</taxon>
        <taxon>Papilionoideae</taxon>
        <taxon>50 kb inversion clade</taxon>
        <taxon>NPAAA clade</taxon>
        <taxon>indigoferoid/millettioid clade</taxon>
        <taxon>Phaseoleae</taxon>
        <taxon>Psophocarpus</taxon>
    </lineage>
</organism>
<keyword evidence="5" id="KW-0472">Membrane</keyword>
<keyword evidence="3" id="KW-0732">Signal</keyword>
<dbReference type="InterPro" id="IPR046956">
    <property type="entry name" value="RLP23-like"/>
</dbReference>
<evidence type="ECO:0000313" key="8">
    <source>
        <dbReference type="EMBL" id="KAK7381189.1"/>
    </source>
</evidence>
<keyword evidence="9" id="KW-1185">Reference proteome</keyword>
<dbReference type="GO" id="GO:0016020">
    <property type="term" value="C:membrane"/>
    <property type="evidence" value="ECO:0007669"/>
    <property type="project" value="UniProtKB-SubCell"/>
</dbReference>